<accession>A0A1M6NP14</accession>
<dbReference type="OrthoDB" id="8704412at2"/>
<proteinExistence type="predicted"/>
<dbReference type="EMBL" id="FQZB01000012">
    <property type="protein sequence ID" value="SHJ97487.1"/>
    <property type="molecule type" value="Genomic_DNA"/>
</dbReference>
<keyword evidence="2" id="KW-1185">Reference proteome</keyword>
<dbReference type="Proteomes" id="UP000184310">
    <property type="component" value="Unassembled WGS sequence"/>
</dbReference>
<evidence type="ECO:0000313" key="1">
    <source>
        <dbReference type="EMBL" id="SHJ97487.1"/>
    </source>
</evidence>
<reference evidence="1 2" key="1">
    <citation type="submission" date="2016-11" db="EMBL/GenBank/DDBJ databases">
        <authorList>
            <person name="Jaros S."/>
            <person name="Januszkiewicz K."/>
            <person name="Wedrychowicz H."/>
        </authorList>
    </citation>
    <scope>NUCLEOTIDE SEQUENCE [LARGE SCALE GENOMIC DNA]</scope>
    <source>
        <strain evidence="1 2">DSM 21758</strain>
    </source>
</reference>
<gene>
    <name evidence="1" type="ORF">SAMN02745163_02967</name>
</gene>
<sequence>MNAKEFVELFYIEKNNMLKQYFSNLKDTEVGLKLDNLGLTSDQLEKMHGVINTVLTDTMYTILLGLDGEASIGNIQQKYRLYDEIGYELTNSSEIEEYAYEYFQEDN</sequence>
<organism evidence="1 2">
    <name type="scientific">Clostridium cavendishii DSM 21758</name>
    <dbReference type="NCBI Taxonomy" id="1121302"/>
    <lineage>
        <taxon>Bacteria</taxon>
        <taxon>Bacillati</taxon>
        <taxon>Bacillota</taxon>
        <taxon>Clostridia</taxon>
        <taxon>Eubacteriales</taxon>
        <taxon>Clostridiaceae</taxon>
        <taxon>Clostridium</taxon>
    </lineage>
</organism>
<evidence type="ECO:0000313" key="2">
    <source>
        <dbReference type="Proteomes" id="UP000184310"/>
    </source>
</evidence>
<protein>
    <submittedName>
        <fullName evidence="1">Uncharacterized protein</fullName>
    </submittedName>
</protein>
<name>A0A1M6NP14_9CLOT</name>
<dbReference type="STRING" id="1121302.SAMN02745163_02967"/>
<dbReference type="AlphaFoldDB" id="A0A1M6NP14"/>